<organism evidence="1">
    <name type="scientific">Pseudomonas putida</name>
    <name type="common">Arthrobacter siderocapsulatus</name>
    <dbReference type="NCBI Taxonomy" id="303"/>
    <lineage>
        <taxon>Bacteria</taxon>
        <taxon>Pseudomonadati</taxon>
        <taxon>Pseudomonadota</taxon>
        <taxon>Gammaproteobacteria</taxon>
        <taxon>Pseudomonadales</taxon>
        <taxon>Pseudomonadaceae</taxon>
        <taxon>Pseudomonas</taxon>
    </lineage>
</organism>
<name>A0A7M1HW60_PSEPU</name>
<reference evidence="1" key="1">
    <citation type="submission" date="2020-02" db="EMBL/GenBank/DDBJ databases">
        <authorList>
            <person name="Zhou D."/>
        </authorList>
    </citation>
    <scope>NUCLEOTIDE SEQUENCE</scope>
    <source>
        <strain evidence="1">15420352</strain>
        <plasmid evidence="1">p420352-strA</plasmid>
    </source>
</reference>
<dbReference type="EMBL" id="MT074087">
    <property type="protein sequence ID" value="QOQ30775.1"/>
    <property type="molecule type" value="Genomic_DNA"/>
</dbReference>
<protein>
    <submittedName>
        <fullName evidence="1">Uncharacterized protein</fullName>
    </submittedName>
</protein>
<keyword evidence="1" id="KW-0614">Plasmid</keyword>
<dbReference type="AlphaFoldDB" id="A0A7M1HW60"/>
<accession>A0A7M1HW60</accession>
<sequence>MSGDPNASYVGEIRNFASAIYDVTVGDVRTEKSAIYEPQQVKKNSIGDIRLASVMYECRPLPQGGF</sequence>
<evidence type="ECO:0000313" key="1">
    <source>
        <dbReference type="EMBL" id="QOQ30775.1"/>
    </source>
</evidence>
<proteinExistence type="predicted"/>
<geneLocation type="plasmid" evidence="1">
    <name>p420352-strA</name>
</geneLocation>